<gene>
    <name evidence="7" type="ORF">QYM36_013669</name>
</gene>
<organism evidence="7 8">
    <name type="scientific">Artemia franciscana</name>
    <name type="common">Brine shrimp</name>
    <name type="synonym">Artemia sanfranciscana</name>
    <dbReference type="NCBI Taxonomy" id="6661"/>
    <lineage>
        <taxon>Eukaryota</taxon>
        <taxon>Metazoa</taxon>
        <taxon>Ecdysozoa</taxon>
        <taxon>Arthropoda</taxon>
        <taxon>Crustacea</taxon>
        <taxon>Branchiopoda</taxon>
        <taxon>Anostraca</taxon>
        <taxon>Artemiidae</taxon>
        <taxon>Artemia</taxon>
    </lineage>
</organism>
<evidence type="ECO:0000256" key="2">
    <source>
        <dbReference type="ARBA" id="ARBA00022448"/>
    </source>
</evidence>
<keyword evidence="4" id="KW-0653">Protein transport</keyword>
<keyword evidence="3" id="KW-0268">Exocytosis</keyword>
<evidence type="ECO:0000256" key="1">
    <source>
        <dbReference type="ARBA" id="ARBA00007210"/>
    </source>
</evidence>
<evidence type="ECO:0000256" key="3">
    <source>
        <dbReference type="ARBA" id="ARBA00022483"/>
    </source>
</evidence>
<evidence type="ECO:0000259" key="6">
    <source>
        <dbReference type="Pfam" id="PF16528"/>
    </source>
</evidence>
<dbReference type="InterPro" id="IPR042561">
    <property type="entry name" value="Exo84_C_1"/>
</dbReference>
<evidence type="ECO:0000313" key="8">
    <source>
        <dbReference type="Proteomes" id="UP001187531"/>
    </source>
</evidence>
<accession>A0AA88L6S4</accession>
<dbReference type="EMBL" id="JAVRJZ010000017">
    <property type="protein sequence ID" value="KAK2710070.1"/>
    <property type="molecule type" value="Genomic_DNA"/>
</dbReference>
<keyword evidence="5" id="KW-0175">Coiled coil</keyword>
<feature type="coiled-coil region" evidence="5">
    <location>
        <begin position="305"/>
        <end position="340"/>
    </location>
</feature>
<feature type="domain" description="Exocyst component Exo84 C-terminal" evidence="6">
    <location>
        <begin position="289"/>
        <end position="491"/>
    </location>
</feature>
<dbReference type="AlphaFoldDB" id="A0AA88L6S4"/>
<sequence>MYVSLRVCMYIYIQKVVAECVGLTELQQKKQYLQKLAEECSTTLKQNVYHNCSPLIAAYRETSNIESEIYQTGHLIGEQKDFLSYLLDISVLNDKTPSARPEVLAVKCEKIGQEAELVQLAETVEGLSELLSSDRKQFLYHCNILELDPADFSALARLKALIFTDIFVLATWKPHARGHQRYLVKSTYKQEEVAVVNVRNLEPVKDAFKILLPYETRVFQCADAETKVKVMKAFEEAKQIRLKPMQKPSSLPVPVTAKIEVHSKLDKVLFDEEEIKHTDNAAVALEEEILAEFDKLDILVVERTFEKAIERFEILKKRIKDSEEKINDTIKKKLEKCEEALILLLCREMEPISGCSVRKPKTVKRAMQLLIRLQRTALANRWYINYCNAILKEQVRDVRLDADVHNYVMKIANVYGNHVKHSTRLFLQVAGNGLNVSYIIVWARDSLLDLCAIMKKQIFSTETPILVVSQCVNSLRRYFTELAEAVGFDLTFDFENQIRSPLDQCIRATRAKFLDATMVRAQEESWKAVNLLNLAAANKFKSEMFDLGVKSSLDSFIKDDVQLQLTQSTFQFAKGFLTFAKASISMARTQYMQKLVEDILVEAGNFHLKHIESRFNKKKDEKQELFIRMNASFLLEMVIPVVEDKCITFWSRPAANLQRLIHTFSHLTLEDGKDRFL</sequence>
<comment type="similarity">
    <text evidence="1">Belongs to the EXO84 family.</text>
</comment>
<dbReference type="Gene3D" id="1.20.58.1220">
    <property type="entry name" value="Exo84p, C-terminal helical domain"/>
    <property type="match status" value="1"/>
</dbReference>
<evidence type="ECO:0000256" key="4">
    <source>
        <dbReference type="ARBA" id="ARBA00022927"/>
    </source>
</evidence>
<dbReference type="InterPro" id="IPR016159">
    <property type="entry name" value="Cullin_repeat-like_dom_sf"/>
</dbReference>
<dbReference type="GO" id="GO:0000145">
    <property type="term" value="C:exocyst"/>
    <property type="evidence" value="ECO:0007669"/>
    <property type="project" value="InterPro"/>
</dbReference>
<evidence type="ECO:0000313" key="7">
    <source>
        <dbReference type="EMBL" id="KAK2710070.1"/>
    </source>
</evidence>
<dbReference type="Proteomes" id="UP001187531">
    <property type="component" value="Unassembled WGS sequence"/>
</dbReference>
<evidence type="ECO:0000256" key="5">
    <source>
        <dbReference type="SAM" id="Coils"/>
    </source>
</evidence>
<dbReference type="InterPro" id="IPR032403">
    <property type="entry name" value="Exo84_C"/>
</dbReference>
<dbReference type="GO" id="GO:0006887">
    <property type="term" value="P:exocytosis"/>
    <property type="evidence" value="ECO:0007669"/>
    <property type="project" value="UniProtKB-KW"/>
</dbReference>
<dbReference type="PANTHER" id="PTHR21426:SF12">
    <property type="entry name" value="EXOCYST COMPLEX COMPONENT 8"/>
    <property type="match status" value="1"/>
</dbReference>
<dbReference type="InterPro" id="IPR033961">
    <property type="entry name" value="Exo84"/>
</dbReference>
<dbReference type="SUPFAM" id="SSF74788">
    <property type="entry name" value="Cullin repeat-like"/>
    <property type="match status" value="1"/>
</dbReference>
<dbReference type="Pfam" id="PF08700">
    <property type="entry name" value="VPS51_Exo84_N"/>
    <property type="match status" value="1"/>
</dbReference>
<keyword evidence="2" id="KW-0813">Transport</keyword>
<name>A0AA88L6S4_ARTSF</name>
<reference evidence="7" key="1">
    <citation type="submission" date="2023-07" db="EMBL/GenBank/DDBJ databases">
        <title>Chromosome-level genome assembly of Artemia franciscana.</title>
        <authorList>
            <person name="Jo E."/>
        </authorList>
    </citation>
    <scope>NUCLEOTIDE SEQUENCE</scope>
    <source>
        <tissue evidence="7">Whole body</tissue>
    </source>
</reference>
<proteinExistence type="inferred from homology"/>
<protein>
    <recommendedName>
        <fullName evidence="6">Exocyst component Exo84 C-terminal domain-containing protein</fullName>
    </recommendedName>
</protein>
<dbReference type="Gene3D" id="2.30.29.30">
    <property type="entry name" value="Pleckstrin-homology domain (PH domain)/Phosphotyrosine-binding domain (PTB)"/>
    <property type="match status" value="1"/>
</dbReference>
<dbReference type="SUPFAM" id="SSF50729">
    <property type="entry name" value="PH domain-like"/>
    <property type="match status" value="1"/>
</dbReference>
<dbReference type="GO" id="GO:0006893">
    <property type="term" value="P:Golgi to plasma membrane transport"/>
    <property type="evidence" value="ECO:0007669"/>
    <property type="project" value="TreeGrafter"/>
</dbReference>
<keyword evidence="8" id="KW-1185">Reference proteome</keyword>
<dbReference type="InterPro" id="IPR042560">
    <property type="entry name" value="Exo84_C_2"/>
</dbReference>
<comment type="caution">
    <text evidence="7">The sequence shown here is derived from an EMBL/GenBank/DDBJ whole genome shotgun (WGS) entry which is preliminary data.</text>
</comment>
<dbReference type="PANTHER" id="PTHR21426">
    <property type="entry name" value="EXOCYST COMPLEX COMPONENT 8"/>
    <property type="match status" value="1"/>
</dbReference>
<dbReference type="Pfam" id="PF16528">
    <property type="entry name" value="Exo84_C"/>
    <property type="match status" value="1"/>
</dbReference>
<dbReference type="InterPro" id="IPR011993">
    <property type="entry name" value="PH-like_dom_sf"/>
</dbReference>
<dbReference type="GO" id="GO:0015031">
    <property type="term" value="P:protein transport"/>
    <property type="evidence" value="ECO:0007669"/>
    <property type="project" value="UniProtKB-KW"/>
</dbReference>
<dbReference type="Gene3D" id="1.20.58.1210">
    <property type="entry name" value="Exo84p, N-terminal helical domain"/>
    <property type="match status" value="1"/>
</dbReference>